<dbReference type="CDD" id="cd07197">
    <property type="entry name" value="nitrilase"/>
    <property type="match status" value="1"/>
</dbReference>
<keyword evidence="4" id="KW-1185">Reference proteome</keyword>
<feature type="domain" description="CN hydrolase" evidence="2">
    <location>
        <begin position="5"/>
        <end position="234"/>
    </location>
</feature>
<accession>A0A4P6PXF1</accession>
<dbReference type="AlphaFoldDB" id="A0A4P6PXF1"/>
<dbReference type="OrthoDB" id="4532287at2"/>
<dbReference type="EMBL" id="CP036455">
    <property type="protein sequence ID" value="QBI52878.1"/>
    <property type="molecule type" value="Genomic_DNA"/>
</dbReference>
<dbReference type="Proteomes" id="UP000292235">
    <property type="component" value="Chromosome"/>
</dbReference>
<organism evidence="3 4">
    <name type="scientific">Streptomonospora litoralis</name>
    <dbReference type="NCBI Taxonomy" id="2498135"/>
    <lineage>
        <taxon>Bacteria</taxon>
        <taxon>Bacillati</taxon>
        <taxon>Actinomycetota</taxon>
        <taxon>Actinomycetes</taxon>
        <taxon>Streptosporangiales</taxon>
        <taxon>Nocardiopsidaceae</taxon>
        <taxon>Streptomonospora</taxon>
    </lineage>
</organism>
<proteinExistence type="predicted"/>
<evidence type="ECO:0000313" key="3">
    <source>
        <dbReference type="EMBL" id="QBI52878.1"/>
    </source>
</evidence>
<dbReference type="InterPro" id="IPR003010">
    <property type="entry name" value="C-N_Hydrolase"/>
</dbReference>
<dbReference type="RefSeq" id="WP_131097349.1">
    <property type="nucleotide sequence ID" value="NZ_CP036455.1"/>
</dbReference>
<dbReference type="SUPFAM" id="SSF56317">
    <property type="entry name" value="Carbon-nitrogen hydrolase"/>
    <property type="match status" value="1"/>
</dbReference>
<name>A0A4P6PXF1_9ACTN</name>
<dbReference type="PANTHER" id="PTHR43674:SF2">
    <property type="entry name" value="BETA-UREIDOPROPIONASE"/>
    <property type="match status" value="1"/>
</dbReference>
<evidence type="ECO:0000259" key="2">
    <source>
        <dbReference type="PROSITE" id="PS50263"/>
    </source>
</evidence>
<dbReference type="Pfam" id="PF00795">
    <property type="entry name" value="CN_hydrolase"/>
    <property type="match status" value="1"/>
</dbReference>
<reference evidence="3 4" key="1">
    <citation type="submission" date="2019-02" db="EMBL/GenBank/DDBJ databases">
        <authorList>
            <person name="Khodamoradi S."/>
            <person name="Hahnke R.L."/>
            <person name="Kaempfer P."/>
            <person name="Schumann P."/>
            <person name="Rohde M."/>
            <person name="Steinert M."/>
            <person name="Luzhetskyy A."/>
            <person name="Wink J."/>
            <person name="Ruckert C."/>
        </authorList>
    </citation>
    <scope>NUCLEOTIDE SEQUENCE [LARGE SCALE GENOMIC DNA]</scope>
    <source>
        <strain evidence="3 4">M2</strain>
    </source>
</reference>
<evidence type="ECO:0000313" key="4">
    <source>
        <dbReference type="Proteomes" id="UP000292235"/>
    </source>
</evidence>
<protein>
    <submittedName>
        <fullName evidence="3">Carbon-nitrogen hydrolase</fullName>
    </submittedName>
</protein>
<dbReference type="GO" id="GO:0033388">
    <property type="term" value="P:putrescine biosynthetic process from arginine"/>
    <property type="evidence" value="ECO:0007669"/>
    <property type="project" value="TreeGrafter"/>
</dbReference>
<dbReference type="InterPro" id="IPR036526">
    <property type="entry name" value="C-N_Hydrolase_sf"/>
</dbReference>
<dbReference type="KEGG" id="strr:EKD16_05360"/>
<dbReference type="InterPro" id="IPR050345">
    <property type="entry name" value="Aliph_Amidase/BUP"/>
</dbReference>
<keyword evidence="1 3" id="KW-0378">Hydrolase</keyword>
<dbReference type="GO" id="GO:0050126">
    <property type="term" value="F:N-carbamoylputrescine amidase activity"/>
    <property type="evidence" value="ECO:0007669"/>
    <property type="project" value="TreeGrafter"/>
</dbReference>
<gene>
    <name evidence="3" type="ORF">EKD16_05360</name>
</gene>
<sequence length="234" mass="23627">MREPLAIAVAQPVCESYAVAANASVHAEVVRAADARVVVFPELSLTGYELDAPAIAPDDARLAPIVQSCAQAGAIALVGAPVAGEGGAEHIAMLAVDGDRARHAYSKMHPGGAEPERFAPGPEPVVLDVDGRRFGLAICKDLGVADHVAATVALGVDALLAATLDHAGDATAQEERAVRVAAEYGVYVAMSSFAGGTGGGYTRAMGRSAVWRPGGALAARAGADTGAIVRTVLP</sequence>
<dbReference type="PANTHER" id="PTHR43674">
    <property type="entry name" value="NITRILASE C965.09-RELATED"/>
    <property type="match status" value="1"/>
</dbReference>
<dbReference type="PROSITE" id="PS50263">
    <property type="entry name" value="CN_HYDROLASE"/>
    <property type="match status" value="1"/>
</dbReference>
<dbReference type="Gene3D" id="3.60.110.10">
    <property type="entry name" value="Carbon-nitrogen hydrolase"/>
    <property type="match status" value="1"/>
</dbReference>
<evidence type="ECO:0000256" key="1">
    <source>
        <dbReference type="ARBA" id="ARBA00022801"/>
    </source>
</evidence>